<dbReference type="PROSITE" id="PS50928">
    <property type="entry name" value="ABC_TM1"/>
    <property type="match status" value="1"/>
</dbReference>
<dbReference type="PANTHER" id="PTHR32243">
    <property type="entry name" value="MALTOSE TRANSPORT SYSTEM PERMEASE-RELATED"/>
    <property type="match status" value="1"/>
</dbReference>
<proteinExistence type="inferred from homology"/>
<keyword evidence="8 9" id="KW-0472">Membrane</keyword>
<evidence type="ECO:0000256" key="5">
    <source>
        <dbReference type="ARBA" id="ARBA00022597"/>
    </source>
</evidence>
<reference evidence="11" key="1">
    <citation type="submission" date="2021-03" db="EMBL/GenBank/DDBJ databases">
        <title>Genomic Encyclopedia of Type Strains, Phase IV (KMG-IV): sequencing the most valuable type-strain genomes for metagenomic binning, comparative biology and taxonomic classification.</title>
        <authorList>
            <person name="Goeker M."/>
        </authorList>
    </citation>
    <scope>NUCLEOTIDE SEQUENCE</scope>
    <source>
        <strain evidence="11">DSM 23564</strain>
    </source>
</reference>
<dbReference type="CDD" id="cd06261">
    <property type="entry name" value="TM_PBP2"/>
    <property type="match status" value="1"/>
</dbReference>
<evidence type="ECO:0000256" key="8">
    <source>
        <dbReference type="ARBA" id="ARBA00023136"/>
    </source>
</evidence>
<feature type="transmembrane region" description="Helical" evidence="9">
    <location>
        <begin position="322"/>
        <end position="340"/>
    </location>
</feature>
<feature type="transmembrane region" description="Helical" evidence="9">
    <location>
        <begin position="216"/>
        <end position="235"/>
    </location>
</feature>
<feature type="transmembrane region" description="Helical" evidence="9">
    <location>
        <begin position="272"/>
        <end position="295"/>
    </location>
</feature>
<keyword evidence="6 9" id="KW-0812">Transmembrane</keyword>
<evidence type="ECO:0000256" key="2">
    <source>
        <dbReference type="ARBA" id="ARBA00009047"/>
    </source>
</evidence>
<dbReference type="Pfam" id="PF00528">
    <property type="entry name" value="BPD_transp_1"/>
    <property type="match status" value="1"/>
</dbReference>
<dbReference type="InterPro" id="IPR000515">
    <property type="entry name" value="MetI-like"/>
</dbReference>
<gene>
    <name evidence="11" type="ORF">J2751_001750</name>
</gene>
<comment type="similarity">
    <text evidence="2">Belongs to the binding-protein-dependent transport system permease family. MalFG subfamily.</text>
</comment>
<dbReference type="PANTHER" id="PTHR32243:SF50">
    <property type="entry name" value="MALTOSE_MALTODEXTRIN TRANSPORT SYSTEM PERMEASE PROTEIN MALG"/>
    <property type="match status" value="1"/>
</dbReference>
<evidence type="ECO:0000259" key="10">
    <source>
        <dbReference type="PROSITE" id="PS50928"/>
    </source>
</evidence>
<feature type="transmembrane region" description="Helical" evidence="9">
    <location>
        <begin position="51"/>
        <end position="71"/>
    </location>
</feature>
<protein>
    <submittedName>
        <fullName evidence="11">Arabinogalactan oligomer/maltooligosaccharide transport system permease protein</fullName>
    </submittedName>
</protein>
<dbReference type="Proteomes" id="UP000823588">
    <property type="component" value="Unassembled WGS sequence"/>
</dbReference>
<keyword evidence="3 9" id="KW-0813">Transport</keyword>
<dbReference type="AlphaFoldDB" id="A0A8T4GF07"/>
<dbReference type="Gene3D" id="1.10.3720.10">
    <property type="entry name" value="MetI-like"/>
    <property type="match status" value="1"/>
</dbReference>
<dbReference type="SUPFAM" id="SSF161098">
    <property type="entry name" value="MetI-like"/>
    <property type="match status" value="1"/>
</dbReference>
<dbReference type="EMBL" id="JAGGKQ010000011">
    <property type="protein sequence ID" value="MBP1922736.1"/>
    <property type="molecule type" value="Genomic_DNA"/>
</dbReference>
<evidence type="ECO:0000256" key="3">
    <source>
        <dbReference type="ARBA" id="ARBA00022448"/>
    </source>
</evidence>
<dbReference type="InterPro" id="IPR035906">
    <property type="entry name" value="MetI-like_sf"/>
</dbReference>
<evidence type="ECO:0000313" key="11">
    <source>
        <dbReference type="EMBL" id="MBP1922736.1"/>
    </source>
</evidence>
<feature type="domain" description="ABC transmembrane type-1" evidence="10">
    <location>
        <begin position="145"/>
        <end position="340"/>
    </location>
</feature>
<organism evidence="11 12">
    <name type="scientific">Halorubrum alkaliphilum</name>
    <dbReference type="NCBI Taxonomy" id="261290"/>
    <lineage>
        <taxon>Archaea</taxon>
        <taxon>Methanobacteriati</taxon>
        <taxon>Methanobacteriota</taxon>
        <taxon>Stenosarchaea group</taxon>
        <taxon>Halobacteria</taxon>
        <taxon>Halobacteriales</taxon>
        <taxon>Haloferacaceae</taxon>
        <taxon>Halorubrum</taxon>
    </lineage>
</organism>
<keyword evidence="5" id="KW-0762">Sugar transport</keyword>
<feature type="transmembrane region" description="Helical" evidence="9">
    <location>
        <begin position="149"/>
        <end position="170"/>
    </location>
</feature>
<comment type="subcellular location">
    <subcellularLocation>
        <location evidence="1 9">Cell membrane</location>
        <topology evidence="1 9">Multi-pass membrane protein</topology>
    </subcellularLocation>
</comment>
<dbReference type="RefSeq" id="WP_209485166.1">
    <property type="nucleotide sequence ID" value="NZ_JAGGKQ010000011.1"/>
</dbReference>
<accession>A0A8T4GF07</accession>
<keyword evidence="4" id="KW-1003">Cell membrane</keyword>
<evidence type="ECO:0000256" key="9">
    <source>
        <dbReference type="RuleBase" id="RU363032"/>
    </source>
</evidence>
<dbReference type="GO" id="GO:0005886">
    <property type="term" value="C:plasma membrane"/>
    <property type="evidence" value="ECO:0007669"/>
    <property type="project" value="UniProtKB-SubCell"/>
</dbReference>
<evidence type="ECO:0000256" key="7">
    <source>
        <dbReference type="ARBA" id="ARBA00022989"/>
    </source>
</evidence>
<feature type="transmembrane region" description="Helical" evidence="9">
    <location>
        <begin position="182"/>
        <end position="204"/>
    </location>
</feature>
<evidence type="ECO:0000256" key="6">
    <source>
        <dbReference type="ARBA" id="ARBA00022692"/>
    </source>
</evidence>
<dbReference type="GO" id="GO:0055085">
    <property type="term" value="P:transmembrane transport"/>
    <property type="evidence" value="ECO:0007669"/>
    <property type="project" value="InterPro"/>
</dbReference>
<keyword evidence="7 9" id="KW-1133">Transmembrane helix</keyword>
<dbReference type="OrthoDB" id="11163at2157"/>
<evidence type="ECO:0000256" key="4">
    <source>
        <dbReference type="ARBA" id="ARBA00022475"/>
    </source>
</evidence>
<dbReference type="InterPro" id="IPR050901">
    <property type="entry name" value="BP-dep_ABC_trans_perm"/>
</dbReference>
<evidence type="ECO:0000313" key="12">
    <source>
        <dbReference type="Proteomes" id="UP000823588"/>
    </source>
</evidence>
<comment type="caution">
    <text evidence="11">The sequence shown here is derived from an EMBL/GenBank/DDBJ whole genome shotgun (WGS) entry which is preliminary data.</text>
</comment>
<sequence length="355" mass="39056">MIDALRGAAALLVSKLVHFVTAPKRFVVMIQRAVHDVRTGERTVFDVGKSVFMTTLGVTMLLVLLFPLYWITAASFAEGTRLFNTGGIFPDPATYNLDAYRWVIFESDFFFVDGDWGYPQLLIGGGGLVPLSIDWIGTDTGPGALFNSLYLVSVTIVAGFAMIVPGAYAFSRRSFIARKRILYGYVLFTQIGAGLSIATLVALYSLFSAYGVTNNLFILGLFYAAGAIPFNTWLLKTYMDNIPVSYEEAAMVDGASFLQTIREIIIPLTKPGLAVILIFVWLAGWNEFIIAQTLLSPENYPLSVELYNLATEGRFQTPWTRFAAFANLFALPVAIVYFMAQRSVESGLSFGGMEG</sequence>
<name>A0A8T4GF07_9EURY</name>
<evidence type="ECO:0000256" key="1">
    <source>
        <dbReference type="ARBA" id="ARBA00004651"/>
    </source>
</evidence>
<keyword evidence="12" id="KW-1185">Reference proteome</keyword>